<evidence type="ECO:0000313" key="2">
    <source>
        <dbReference type="EMBL" id="SMF99926.1"/>
    </source>
</evidence>
<reference evidence="2 3" key="1">
    <citation type="submission" date="2017-04" db="EMBL/GenBank/DDBJ databases">
        <authorList>
            <person name="Afonso C.L."/>
            <person name="Miller P.J."/>
            <person name="Scott M.A."/>
            <person name="Spackman E."/>
            <person name="Goraichik I."/>
            <person name="Dimitrov K.M."/>
            <person name="Suarez D.L."/>
            <person name="Swayne D.E."/>
        </authorList>
    </citation>
    <scope>NUCLEOTIDE SEQUENCE [LARGE SCALE GENOMIC DNA]</scope>
    <source>
        <strain evidence="2">LMG 28154</strain>
    </source>
</reference>
<evidence type="ECO:0000313" key="3">
    <source>
        <dbReference type="Proteomes" id="UP000198460"/>
    </source>
</evidence>
<protein>
    <submittedName>
        <fullName evidence="2">Uncharacterized protein</fullName>
    </submittedName>
</protein>
<dbReference type="Proteomes" id="UP000198460">
    <property type="component" value="Unassembled WGS sequence"/>
</dbReference>
<name>A0A238H3N5_9BURK</name>
<dbReference type="EMBL" id="FXAN01000046">
    <property type="protein sequence ID" value="SMF99926.1"/>
    <property type="molecule type" value="Genomic_DNA"/>
</dbReference>
<gene>
    <name evidence="2" type="ORF">BSIN_3114</name>
</gene>
<proteinExistence type="predicted"/>
<accession>A0A238H3N5</accession>
<organism evidence="2 3">
    <name type="scientific">Burkholderia singularis</name>
    <dbReference type="NCBI Taxonomy" id="1503053"/>
    <lineage>
        <taxon>Bacteria</taxon>
        <taxon>Pseudomonadati</taxon>
        <taxon>Pseudomonadota</taxon>
        <taxon>Betaproteobacteria</taxon>
        <taxon>Burkholderiales</taxon>
        <taxon>Burkholderiaceae</taxon>
        <taxon>Burkholderia</taxon>
        <taxon>pseudomallei group</taxon>
    </lineage>
</organism>
<feature type="region of interest" description="Disordered" evidence="1">
    <location>
        <begin position="35"/>
        <end position="54"/>
    </location>
</feature>
<evidence type="ECO:0000256" key="1">
    <source>
        <dbReference type="SAM" id="MobiDB-lite"/>
    </source>
</evidence>
<sequence length="54" mass="5974">MRERRLAHGFARQRAFATHAVVPGRKIGYAIGSALPDAGSTAPARRWGRARWQS</sequence>
<dbReference type="AlphaFoldDB" id="A0A238H3N5"/>